<dbReference type="InterPro" id="IPR044846">
    <property type="entry name" value="GH10"/>
</dbReference>
<dbReference type="STRING" id="181874.A0A409YS99"/>
<dbReference type="PROSITE" id="PS00591">
    <property type="entry name" value="GH10_1"/>
    <property type="match status" value="1"/>
</dbReference>
<evidence type="ECO:0000256" key="2">
    <source>
        <dbReference type="ARBA" id="ARBA00004613"/>
    </source>
</evidence>
<keyword evidence="9 12" id="KW-0326">Glycosidase</keyword>
<accession>A0A409YS99</accession>
<dbReference type="AlphaFoldDB" id="A0A409YS99"/>
<dbReference type="PANTHER" id="PTHR31490:SF35">
    <property type="entry name" value="ENDO-1,4-BETA-XYLANASE"/>
    <property type="match status" value="1"/>
</dbReference>
<protein>
    <recommendedName>
        <fullName evidence="12">Beta-xylanase</fullName>
        <ecNumber evidence="12">3.2.1.8</ecNumber>
    </recommendedName>
</protein>
<evidence type="ECO:0000256" key="8">
    <source>
        <dbReference type="ARBA" id="ARBA00023277"/>
    </source>
</evidence>
<keyword evidence="7 12" id="KW-0378">Hydrolase</keyword>
<reference evidence="15 16" key="1">
    <citation type="journal article" date="2018" name="Evol. Lett.">
        <title>Horizontal gene cluster transfer increased hallucinogenic mushroom diversity.</title>
        <authorList>
            <person name="Reynolds H.T."/>
            <person name="Vijayakumar V."/>
            <person name="Gluck-Thaler E."/>
            <person name="Korotkin H.B."/>
            <person name="Matheny P.B."/>
            <person name="Slot J.C."/>
        </authorList>
    </citation>
    <scope>NUCLEOTIDE SEQUENCE [LARGE SCALE GENOMIC DNA]</scope>
    <source>
        <strain evidence="15 16">2629</strain>
    </source>
</reference>
<proteinExistence type="inferred from homology"/>
<evidence type="ECO:0000256" key="3">
    <source>
        <dbReference type="ARBA" id="ARBA00004851"/>
    </source>
</evidence>
<evidence type="ECO:0000313" key="16">
    <source>
        <dbReference type="Proteomes" id="UP000284842"/>
    </source>
</evidence>
<keyword evidence="6" id="KW-0858">Xylan degradation</keyword>
<keyword evidence="13" id="KW-0732">Signal</keyword>
<comment type="pathway">
    <text evidence="3">Glycan degradation; xylan degradation.</text>
</comment>
<evidence type="ECO:0000259" key="14">
    <source>
        <dbReference type="PROSITE" id="PS51760"/>
    </source>
</evidence>
<dbReference type="Proteomes" id="UP000284842">
    <property type="component" value="Unassembled WGS sequence"/>
</dbReference>
<feature type="signal peptide" evidence="13">
    <location>
        <begin position="1"/>
        <end position="20"/>
    </location>
</feature>
<gene>
    <name evidence="15" type="ORF">CVT24_006613</name>
</gene>
<evidence type="ECO:0000256" key="7">
    <source>
        <dbReference type="ARBA" id="ARBA00022801"/>
    </source>
</evidence>
<comment type="caution">
    <text evidence="15">The sequence shown here is derived from an EMBL/GenBank/DDBJ whole genome shotgun (WGS) entry which is preliminary data.</text>
</comment>
<comment type="catalytic activity">
    <reaction evidence="1 12">
        <text>Endohydrolysis of (1-&gt;4)-beta-D-xylosidic linkages in xylans.</text>
        <dbReference type="EC" id="3.2.1.8"/>
    </reaction>
</comment>
<dbReference type="PRINTS" id="PR00134">
    <property type="entry name" value="GLHYDRLASE10"/>
</dbReference>
<keyword evidence="8 12" id="KW-0119">Carbohydrate metabolism</keyword>
<sequence length="336" mass="36728">MTRIGLLSSVFFAVFPTSLAQLNVLAQSAGKLYFGTATDNPELTNTTYVAQLSNTLDFHQLTAANSMKWDATEPSRGTFTFSGGDAIVAQAQKNNQLIRGHNCVWHNQLPSWVTSGNFNNATLLSIVETHCSTLVSHYKGKIRDWDVINEPFNDDGTFRQSVFFTTTGTSYISTALRAARAADPQAKLYINDFNIEATGAKATAMVNLVKQLQAEGVPIDGIGLQSHFIVGEVPTTLQQSMQNFVNLGLEVAITELDIRMTLPETPALLAQQAKDYTTVIQACKNVQRCVGVTLWDWTDKFSWVPGTFAGQGGACPWDENFAKKPAYNGIVAGWSQ</sequence>
<keyword evidence="16" id="KW-1185">Reference proteome</keyword>
<dbReference type="EC" id="3.2.1.8" evidence="12"/>
<evidence type="ECO:0000313" key="15">
    <source>
        <dbReference type="EMBL" id="PPR05891.1"/>
    </source>
</evidence>
<evidence type="ECO:0000256" key="13">
    <source>
        <dbReference type="SAM" id="SignalP"/>
    </source>
</evidence>
<dbReference type="GO" id="GO:0005576">
    <property type="term" value="C:extracellular region"/>
    <property type="evidence" value="ECO:0007669"/>
    <property type="project" value="UniProtKB-SubCell"/>
</dbReference>
<dbReference type="Pfam" id="PF00331">
    <property type="entry name" value="Glyco_hydro_10"/>
    <property type="match status" value="1"/>
</dbReference>
<comment type="similarity">
    <text evidence="4 12">Belongs to the glycosyl hydrolase 10 (cellulase F) family.</text>
</comment>
<evidence type="ECO:0000256" key="12">
    <source>
        <dbReference type="RuleBase" id="RU361174"/>
    </source>
</evidence>
<dbReference type="InterPro" id="IPR017853">
    <property type="entry name" value="GH"/>
</dbReference>
<dbReference type="PROSITE" id="PS51760">
    <property type="entry name" value="GH10_2"/>
    <property type="match status" value="1"/>
</dbReference>
<comment type="subcellular location">
    <subcellularLocation>
        <location evidence="2">Secreted</location>
    </subcellularLocation>
</comment>
<feature type="active site" description="Nucleophile" evidence="11">
    <location>
        <position position="255"/>
    </location>
</feature>
<dbReference type="GO" id="GO:0045493">
    <property type="term" value="P:xylan catabolic process"/>
    <property type="evidence" value="ECO:0007669"/>
    <property type="project" value="UniProtKB-KW"/>
</dbReference>
<evidence type="ECO:0000256" key="4">
    <source>
        <dbReference type="ARBA" id="ARBA00007495"/>
    </source>
</evidence>
<evidence type="ECO:0000256" key="5">
    <source>
        <dbReference type="ARBA" id="ARBA00022525"/>
    </source>
</evidence>
<feature type="domain" description="GH10" evidence="14">
    <location>
        <begin position="26"/>
        <end position="333"/>
    </location>
</feature>
<dbReference type="EMBL" id="NHTK01000745">
    <property type="protein sequence ID" value="PPR05891.1"/>
    <property type="molecule type" value="Genomic_DNA"/>
</dbReference>
<dbReference type="Gene3D" id="3.20.20.80">
    <property type="entry name" value="Glycosidases"/>
    <property type="match status" value="1"/>
</dbReference>
<dbReference type="SUPFAM" id="SSF51445">
    <property type="entry name" value="(Trans)glycosidases"/>
    <property type="match status" value="1"/>
</dbReference>
<dbReference type="OrthoDB" id="3055998at2759"/>
<dbReference type="SMART" id="SM00633">
    <property type="entry name" value="Glyco_10"/>
    <property type="match status" value="1"/>
</dbReference>
<evidence type="ECO:0000256" key="9">
    <source>
        <dbReference type="ARBA" id="ARBA00023295"/>
    </source>
</evidence>
<dbReference type="PANTHER" id="PTHR31490">
    <property type="entry name" value="GLYCOSYL HYDROLASE"/>
    <property type="match status" value="1"/>
</dbReference>
<evidence type="ECO:0000256" key="11">
    <source>
        <dbReference type="PROSITE-ProRule" id="PRU10061"/>
    </source>
</evidence>
<dbReference type="InterPro" id="IPR031158">
    <property type="entry name" value="GH10_AS"/>
</dbReference>
<organism evidence="15 16">
    <name type="scientific">Panaeolus cyanescens</name>
    <dbReference type="NCBI Taxonomy" id="181874"/>
    <lineage>
        <taxon>Eukaryota</taxon>
        <taxon>Fungi</taxon>
        <taxon>Dikarya</taxon>
        <taxon>Basidiomycota</taxon>
        <taxon>Agaricomycotina</taxon>
        <taxon>Agaricomycetes</taxon>
        <taxon>Agaricomycetidae</taxon>
        <taxon>Agaricales</taxon>
        <taxon>Agaricineae</taxon>
        <taxon>Galeropsidaceae</taxon>
        <taxon>Panaeolus</taxon>
    </lineage>
</organism>
<evidence type="ECO:0000256" key="1">
    <source>
        <dbReference type="ARBA" id="ARBA00000681"/>
    </source>
</evidence>
<feature type="chain" id="PRO_5019384815" description="Beta-xylanase" evidence="13">
    <location>
        <begin position="21"/>
        <end position="336"/>
    </location>
</feature>
<keyword evidence="5" id="KW-0964">Secreted</keyword>
<keyword evidence="10 12" id="KW-0624">Polysaccharide degradation</keyword>
<evidence type="ECO:0000256" key="6">
    <source>
        <dbReference type="ARBA" id="ARBA00022651"/>
    </source>
</evidence>
<dbReference type="GO" id="GO:0031176">
    <property type="term" value="F:endo-1,4-beta-xylanase activity"/>
    <property type="evidence" value="ECO:0007669"/>
    <property type="project" value="UniProtKB-EC"/>
</dbReference>
<dbReference type="InterPro" id="IPR001000">
    <property type="entry name" value="GH10_dom"/>
</dbReference>
<dbReference type="InParanoid" id="A0A409YS99"/>
<evidence type="ECO:0000256" key="10">
    <source>
        <dbReference type="ARBA" id="ARBA00023326"/>
    </source>
</evidence>
<name>A0A409YS99_9AGAR</name>